<protein>
    <recommendedName>
        <fullName evidence="5">Arylsulfatase</fullName>
        <shortName evidence="5">AS</shortName>
        <ecNumber evidence="5">3.1.6.1</ecNumber>
    </recommendedName>
    <alternativeName>
        <fullName evidence="5">Aryl-sulfate sulphohydrolase</fullName>
    </alternativeName>
</protein>
<sequence>MSNNLILDQHPCEPSPRPPNIVFVILDDLDALLTDLEDVMPSLKNHMIDHGTSFPKHYCTVSLCCPARVSILTGQTAHNHNITDVVYPDGGYPKFFEQGYNEDYLPIWLQEAGYNTYYVGKILNEVTIYNWNDPYFNGWNGTDLLLDPWAYDYFAPSFGRNQDPWVRYNNSYITDLVAEKSMGFLEDALQSDRPFFLGIAPIAPHSEIEVDLVTTRIRDFAPQGAPRHIGRFDGVQAPRSPNFNPDAPSGASWIKDLPQLNDAQIEYGDHWHRGRLESLLAVDEMIEELFVGLEEAGVLDDTYVIFTSDNGFHIGQHRLSPGKVCGYEEDILVPFIVRGPGIEKGHTMDVVSAHIDVAPTLLSLAGVPQRKAFDGRPIPLTEKALAAENQPKTEHASVEMWRDDNAHFFMNGSSDLRPVAFTYKSVRLISDDYNLYYSVWCTNEHELYDMNKPVGGANVLTYQEDPQQMTNLFEHGFGTRSNSSCGSPIERLSERLDGLLFVLKSCRGDSCRFPWEALMPEEDVHNLSDAMSHKYDDFFAQVPRVSFSSCGNAHIISHEGPQFETWPECSGYHHKLR</sequence>
<dbReference type="PANTHER" id="PTHR43108">
    <property type="entry name" value="N-ACETYLGLUCOSAMINE-6-SULFATASE FAMILY MEMBER"/>
    <property type="match status" value="1"/>
</dbReference>
<dbReference type="GO" id="GO:0018958">
    <property type="term" value="P:phenol-containing compound metabolic process"/>
    <property type="evidence" value="ECO:0007669"/>
    <property type="project" value="InterPro"/>
</dbReference>
<dbReference type="EC" id="3.1.6.1" evidence="5"/>
<dbReference type="SUPFAM" id="SSF53649">
    <property type="entry name" value="Alkaline phosphatase-like"/>
    <property type="match status" value="1"/>
</dbReference>
<dbReference type="Proteomes" id="UP000813444">
    <property type="component" value="Unassembled WGS sequence"/>
</dbReference>
<name>A0A8K0SWX4_9HYPO</name>
<keyword evidence="3 5" id="KW-0378">Hydrolase</keyword>
<dbReference type="PROSITE" id="PS00523">
    <property type="entry name" value="SULFATASE_1"/>
    <property type="match status" value="1"/>
</dbReference>
<comment type="caution">
    <text evidence="8">The sequence shown here is derived from an EMBL/GenBank/DDBJ whole genome shotgun (WGS) entry which is preliminary data.</text>
</comment>
<evidence type="ECO:0000313" key="8">
    <source>
        <dbReference type="EMBL" id="KAH7323160.1"/>
    </source>
</evidence>
<dbReference type="InterPro" id="IPR024607">
    <property type="entry name" value="Sulfatase_CS"/>
</dbReference>
<evidence type="ECO:0000259" key="7">
    <source>
        <dbReference type="Pfam" id="PF00884"/>
    </source>
</evidence>
<dbReference type="InterPro" id="IPR017850">
    <property type="entry name" value="Alkaline_phosphatase_core_sf"/>
</dbReference>
<reference evidence="8" key="1">
    <citation type="journal article" date="2021" name="Nat. Commun.">
        <title>Genetic determinants of endophytism in the Arabidopsis root mycobiome.</title>
        <authorList>
            <person name="Mesny F."/>
            <person name="Miyauchi S."/>
            <person name="Thiergart T."/>
            <person name="Pickel B."/>
            <person name="Atanasova L."/>
            <person name="Karlsson M."/>
            <person name="Huettel B."/>
            <person name="Barry K.W."/>
            <person name="Haridas S."/>
            <person name="Chen C."/>
            <person name="Bauer D."/>
            <person name="Andreopoulos W."/>
            <person name="Pangilinan J."/>
            <person name="LaButti K."/>
            <person name="Riley R."/>
            <person name="Lipzen A."/>
            <person name="Clum A."/>
            <person name="Drula E."/>
            <person name="Henrissat B."/>
            <person name="Kohler A."/>
            <person name="Grigoriev I.V."/>
            <person name="Martin F.M."/>
            <person name="Hacquard S."/>
        </authorList>
    </citation>
    <scope>NUCLEOTIDE SEQUENCE</scope>
    <source>
        <strain evidence="8">MPI-CAGE-CH-0235</strain>
    </source>
</reference>
<evidence type="ECO:0000313" key="9">
    <source>
        <dbReference type="Proteomes" id="UP000813444"/>
    </source>
</evidence>
<dbReference type="GO" id="GO:0004065">
    <property type="term" value="F:arylsulfatase activity"/>
    <property type="evidence" value="ECO:0007669"/>
    <property type="project" value="UniProtKB-UniRule"/>
</dbReference>
<comment type="PTM">
    <text evidence="6">The conversion to 3-oxoalanine (also known as C-formylglycine, FGly), of a serine or cysteine residue in prokaryotes and of a cysteine residue in eukaryotes, is critical for catalytic activity.</text>
</comment>
<dbReference type="GO" id="GO:0008449">
    <property type="term" value="F:N-acetylglucosamine-6-sulfatase activity"/>
    <property type="evidence" value="ECO:0007669"/>
    <property type="project" value="TreeGrafter"/>
</dbReference>
<keyword evidence="2" id="KW-0732">Signal</keyword>
<dbReference type="PIRSF" id="PIRSF000972">
    <property type="entry name" value="Arylsulf_plant"/>
    <property type="match status" value="1"/>
</dbReference>
<dbReference type="Gene3D" id="3.40.720.10">
    <property type="entry name" value="Alkaline Phosphatase, subunit A"/>
    <property type="match status" value="1"/>
</dbReference>
<comment type="catalytic activity">
    <reaction evidence="5">
        <text>an aryl sulfate + H2O = a phenol + sulfate + H(+)</text>
        <dbReference type="Rhea" id="RHEA:17261"/>
        <dbReference type="ChEBI" id="CHEBI:15377"/>
        <dbReference type="ChEBI" id="CHEBI:15378"/>
        <dbReference type="ChEBI" id="CHEBI:16189"/>
        <dbReference type="ChEBI" id="CHEBI:33853"/>
        <dbReference type="ChEBI" id="CHEBI:140317"/>
        <dbReference type="EC" id="3.1.6.1"/>
    </reaction>
</comment>
<evidence type="ECO:0000256" key="4">
    <source>
        <dbReference type="ARBA" id="ARBA00023180"/>
    </source>
</evidence>
<dbReference type="EMBL" id="JAGPNK010000004">
    <property type="protein sequence ID" value="KAH7323160.1"/>
    <property type="molecule type" value="Genomic_DNA"/>
</dbReference>
<accession>A0A8K0SWX4</accession>
<organism evidence="8 9">
    <name type="scientific">Stachybotrys elegans</name>
    <dbReference type="NCBI Taxonomy" id="80388"/>
    <lineage>
        <taxon>Eukaryota</taxon>
        <taxon>Fungi</taxon>
        <taxon>Dikarya</taxon>
        <taxon>Ascomycota</taxon>
        <taxon>Pezizomycotina</taxon>
        <taxon>Sordariomycetes</taxon>
        <taxon>Hypocreomycetidae</taxon>
        <taxon>Hypocreales</taxon>
        <taxon>Stachybotryaceae</taxon>
        <taxon>Stachybotrys</taxon>
    </lineage>
</organism>
<evidence type="ECO:0000256" key="6">
    <source>
        <dbReference type="PIRSR" id="PIRSR000972-50"/>
    </source>
</evidence>
<gene>
    <name evidence="8" type="ORF">B0I35DRAFT_499943</name>
</gene>
<proteinExistence type="inferred from homology"/>
<evidence type="ECO:0000256" key="2">
    <source>
        <dbReference type="ARBA" id="ARBA00022729"/>
    </source>
</evidence>
<evidence type="ECO:0000256" key="3">
    <source>
        <dbReference type="ARBA" id="ARBA00022801"/>
    </source>
</evidence>
<evidence type="ECO:0000256" key="1">
    <source>
        <dbReference type="ARBA" id="ARBA00008779"/>
    </source>
</evidence>
<dbReference type="Pfam" id="PF00884">
    <property type="entry name" value="Sulfatase"/>
    <property type="match status" value="1"/>
</dbReference>
<keyword evidence="9" id="KW-1185">Reference proteome</keyword>
<dbReference type="InterPro" id="IPR000917">
    <property type="entry name" value="Sulfatase_N"/>
</dbReference>
<dbReference type="OrthoDB" id="96314at2759"/>
<dbReference type="CDD" id="cd16147">
    <property type="entry name" value="G6S"/>
    <property type="match status" value="1"/>
</dbReference>
<feature type="modified residue" description="3-oxoalanine (Cys)" evidence="6">
    <location>
        <position position="64"/>
    </location>
</feature>
<feature type="domain" description="Sulfatase N-terminal" evidence="7">
    <location>
        <begin position="19"/>
        <end position="367"/>
    </location>
</feature>
<evidence type="ECO:0000256" key="5">
    <source>
        <dbReference type="PIRNR" id="PIRNR000972"/>
    </source>
</evidence>
<comment type="similarity">
    <text evidence="1 5">Belongs to the sulfatase family.</text>
</comment>
<dbReference type="InterPro" id="IPR012083">
    <property type="entry name" value="Arylsulfatase"/>
</dbReference>
<dbReference type="GO" id="GO:0005539">
    <property type="term" value="F:glycosaminoglycan binding"/>
    <property type="evidence" value="ECO:0007669"/>
    <property type="project" value="TreeGrafter"/>
</dbReference>
<keyword evidence="4" id="KW-0325">Glycoprotein</keyword>
<dbReference type="AlphaFoldDB" id="A0A8K0SWX4"/>
<dbReference type="PANTHER" id="PTHR43108:SF8">
    <property type="entry name" value="SD21168P"/>
    <property type="match status" value="1"/>
</dbReference>